<gene>
    <name evidence="1" type="ORF">PYW08_012938</name>
</gene>
<name>A0ACC2PYI0_9NEOP</name>
<organism evidence="1 2">
    <name type="scientific">Mythimna loreyi</name>
    <dbReference type="NCBI Taxonomy" id="667449"/>
    <lineage>
        <taxon>Eukaryota</taxon>
        <taxon>Metazoa</taxon>
        <taxon>Ecdysozoa</taxon>
        <taxon>Arthropoda</taxon>
        <taxon>Hexapoda</taxon>
        <taxon>Insecta</taxon>
        <taxon>Pterygota</taxon>
        <taxon>Neoptera</taxon>
        <taxon>Endopterygota</taxon>
        <taxon>Lepidoptera</taxon>
        <taxon>Glossata</taxon>
        <taxon>Ditrysia</taxon>
        <taxon>Noctuoidea</taxon>
        <taxon>Noctuidae</taxon>
        <taxon>Noctuinae</taxon>
        <taxon>Hadenini</taxon>
        <taxon>Mythimna</taxon>
    </lineage>
</organism>
<sequence>MPLNRTPPPTSPLPMTSTESLASVQGPSHDVLLQLSSSVPDVSQIAVTNVTDRKTNKKQKYESGKETVPVTLTTSTFDAFSDKQEKRFEDLMGKISSIIQQNMDLMHSVEVMSSKYDKFLKRISILEAERRDDKKTIQQLEEKLELLERKSRSCGIEIRNIPKADNETKESLCILVRNMGTSINVEIDDSKINDINIV</sequence>
<protein>
    <submittedName>
        <fullName evidence="1">Uncharacterized protein</fullName>
    </submittedName>
</protein>
<proteinExistence type="predicted"/>
<evidence type="ECO:0000313" key="1">
    <source>
        <dbReference type="EMBL" id="KAJ8704214.1"/>
    </source>
</evidence>
<comment type="caution">
    <text evidence="1">The sequence shown here is derived from an EMBL/GenBank/DDBJ whole genome shotgun (WGS) entry which is preliminary data.</text>
</comment>
<reference evidence="1" key="1">
    <citation type="submission" date="2023-03" db="EMBL/GenBank/DDBJ databases">
        <title>Chromosome-level genomes of two armyworms, Mythimna separata and Mythimna loreyi, provide insights into the biosynthesis and reception of sex pheromones.</title>
        <authorList>
            <person name="Zhao H."/>
        </authorList>
    </citation>
    <scope>NUCLEOTIDE SEQUENCE</scope>
    <source>
        <strain evidence="1">BeijingLab</strain>
    </source>
</reference>
<dbReference type="EMBL" id="CM056808">
    <property type="protein sequence ID" value="KAJ8704214.1"/>
    <property type="molecule type" value="Genomic_DNA"/>
</dbReference>
<dbReference type="Proteomes" id="UP001231649">
    <property type="component" value="Chromosome 32"/>
</dbReference>
<evidence type="ECO:0000313" key="2">
    <source>
        <dbReference type="Proteomes" id="UP001231649"/>
    </source>
</evidence>
<keyword evidence="2" id="KW-1185">Reference proteome</keyword>
<accession>A0ACC2PYI0</accession>